<reference evidence="1" key="1">
    <citation type="submission" date="2020-04" db="EMBL/GenBank/DDBJ databases">
        <authorList>
            <person name="Alioto T."/>
            <person name="Alioto T."/>
            <person name="Gomez Garrido J."/>
        </authorList>
    </citation>
    <scope>NUCLEOTIDE SEQUENCE</scope>
    <source>
        <strain evidence="1">A484AB</strain>
    </source>
</reference>
<name>A0A6S7HPB2_PARCT</name>
<feature type="non-terminal residue" evidence="1">
    <location>
        <position position="1"/>
    </location>
</feature>
<dbReference type="EMBL" id="CACRXK020005081">
    <property type="protein sequence ID" value="CAB4005050.1"/>
    <property type="molecule type" value="Genomic_DNA"/>
</dbReference>
<evidence type="ECO:0000313" key="2">
    <source>
        <dbReference type="Proteomes" id="UP001152795"/>
    </source>
</evidence>
<accession>A0A6S7HPB2</accession>
<protein>
    <submittedName>
        <fullName evidence="1">Uncharacterized protein</fullName>
    </submittedName>
</protein>
<sequence>MSVWLCGWPRFFLFVSLIVTANTATVPAEKLLTKFGTNYTMDAAQTAELFESIGISNWHYNGSREESCSSSAYFHRIYSKNDGLVDKADLADFCPAVLYELSKHECQRKAEEHHDHDHDEHDGNEDAGK</sequence>
<organism evidence="1 2">
    <name type="scientific">Paramuricea clavata</name>
    <name type="common">Red gorgonian</name>
    <name type="synonym">Violescent sea-whip</name>
    <dbReference type="NCBI Taxonomy" id="317549"/>
    <lineage>
        <taxon>Eukaryota</taxon>
        <taxon>Metazoa</taxon>
        <taxon>Cnidaria</taxon>
        <taxon>Anthozoa</taxon>
        <taxon>Octocorallia</taxon>
        <taxon>Malacalcyonacea</taxon>
        <taxon>Plexauridae</taxon>
        <taxon>Paramuricea</taxon>
    </lineage>
</organism>
<gene>
    <name evidence="1" type="ORF">PACLA_8A062192</name>
</gene>
<keyword evidence="2" id="KW-1185">Reference proteome</keyword>
<dbReference type="AlphaFoldDB" id="A0A6S7HPB2"/>
<proteinExistence type="predicted"/>
<evidence type="ECO:0000313" key="1">
    <source>
        <dbReference type="EMBL" id="CAB4005050.1"/>
    </source>
</evidence>
<dbReference type="Proteomes" id="UP001152795">
    <property type="component" value="Unassembled WGS sequence"/>
</dbReference>
<comment type="caution">
    <text evidence="1">The sequence shown here is derived from an EMBL/GenBank/DDBJ whole genome shotgun (WGS) entry which is preliminary data.</text>
</comment>